<reference evidence="4" key="1">
    <citation type="journal article" date="2015" name="PLoS Genet.">
        <title>Genome Sequence and Transcriptome Analyses of Chrysochromulina tobin: Metabolic Tools for Enhanced Algal Fitness in the Prominent Order Prymnesiales (Haptophyceae).</title>
        <authorList>
            <person name="Hovde B.T."/>
            <person name="Deodato C.R."/>
            <person name="Hunsperger H.M."/>
            <person name="Ryken S.A."/>
            <person name="Yost W."/>
            <person name="Jha R.K."/>
            <person name="Patterson J."/>
            <person name="Monnat R.J. Jr."/>
            <person name="Barlow S.B."/>
            <person name="Starkenburg S.R."/>
            <person name="Cattolico R.A."/>
        </authorList>
    </citation>
    <scope>NUCLEOTIDE SEQUENCE</scope>
    <source>
        <strain evidence="4">CCMP291</strain>
    </source>
</reference>
<evidence type="ECO:0000313" key="4">
    <source>
        <dbReference type="Proteomes" id="UP000037460"/>
    </source>
</evidence>
<feature type="coiled-coil region" evidence="1">
    <location>
        <begin position="10"/>
        <end position="37"/>
    </location>
</feature>
<proteinExistence type="predicted"/>
<name>A0A0M0L0M4_9EUKA</name>
<evidence type="ECO:0000256" key="2">
    <source>
        <dbReference type="SAM" id="MobiDB-lite"/>
    </source>
</evidence>
<organism evidence="3 4">
    <name type="scientific">Chrysochromulina tobinii</name>
    <dbReference type="NCBI Taxonomy" id="1460289"/>
    <lineage>
        <taxon>Eukaryota</taxon>
        <taxon>Haptista</taxon>
        <taxon>Haptophyta</taxon>
        <taxon>Prymnesiophyceae</taxon>
        <taxon>Prymnesiales</taxon>
        <taxon>Chrysochromulinaceae</taxon>
        <taxon>Chrysochromulina</taxon>
    </lineage>
</organism>
<evidence type="ECO:0000313" key="3">
    <source>
        <dbReference type="EMBL" id="KOO44203.1"/>
    </source>
</evidence>
<dbReference type="Proteomes" id="UP000037460">
    <property type="component" value="Unassembled WGS sequence"/>
</dbReference>
<dbReference type="AlphaFoldDB" id="A0A0M0L0M4"/>
<feature type="compositionally biased region" description="Polar residues" evidence="2">
    <location>
        <begin position="203"/>
        <end position="212"/>
    </location>
</feature>
<sequence>MSGQGLILSFQQQLLANERLKAEHEKLKHEAKAHAQALQYDQAALAEARRSETRSQEIIAALTEAIEQYAGAAALRCDVEDDGMGAKAACAPGEAGGQREAMIELEQRLALKEGELMAALQQLTALSDARAELAELHASLDEQRAAVRRAQQQARDHEAIAGEYEKKLKGLRDALGKAELDRQRKESDHQRALLEASKKLRSQKQLSDSLQRALQYEQQQQQQAGPASRGVRAVGPPASGVFGRPGPSFSFGR</sequence>
<keyword evidence="4" id="KW-1185">Reference proteome</keyword>
<gene>
    <name evidence="3" type="ORF">Ctob_014715</name>
</gene>
<protein>
    <submittedName>
        <fullName evidence="3">Uncharacterized protein</fullName>
    </submittedName>
</protein>
<keyword evidence="1" id="KW-0175">Coiled coil</keyword>
<feature type="coiled-coil region" evidence="1">
    <location>
        <begin position="102"/>
        <end position="188"/>
    </location>
</feature>
<feature type="region of interest" description="Disordered" evidence="2">
    <location>
        <begin position="197"/>
        <end position="253"/>
    </location>
</feature>
<evidence type="ECO:0000256" key="1">
    <source>
        <dbReference type="SAM" id="Coils"/>
    </source>
</evidence>
<accession>A0A0M0L0M4</accession>
<comment type="caution">
    <text evidence="3">The sequence shown here is derived from an EMBL/GenBank/DDBJ whole genome shotgun (WGS) entry which is preliminary data.</text>
</comment>
<dbReference type="EMBL" id="JWZX01000562">
    <property type="protein sequence ID" value="KOO44203.1"/>
    <property type="molecule type" value="Genomic_DNA"/>
</dbReference>